<proteinExistence type="inferred from homology"/>
<keyword evidence="3" id="KW-0732">Signal</keyword>
<dbReference type="PANTHER" id="PTHR33392">
    <property type="entry name" value="POLYISOPRENYL-TEICHOIC ACID--PEPTIDOGLYCAN TEICHOIC ACID TRANSFERASE TAGU"/>
    <property type="match status" value="1"/>
</dbReference>
<feature type="compositionally biased region" description="Low complexity" evidence="2">
    <location>
        <begin position="33"/>
        <end position="54"/>
    </location>
</feature>
<evidence type="ECO:0000256" key="3">
    <source>
        <dbReference type="SAM" id="SignalP"/>
    </source>
</evidence>
<feature type="region of interest" description="Disordered" evidence="2">
    <location>
        <begin position="25"/>
        <end position="61"/>
    </location>
</feature>
<feature type="signal peptide" evidence="3">
    <location>
        <begin position="1"/>
        <end position="23"/>
    </location>
</feature>
<comment type="similarity">
    <text evidence="1">Belongs to the LytR/CpsA/Psr (LCP) family.</text>
</comment>
<feature type="domain" description="Cell envelope-related transcriptional attenuator" evidence="4">
    <location>
        <begin position="151"/>
        <end position="289"/>
    </location>
</feature>
<dbReference type="Gene3D" id="3.40.630.190">
    <property type="entry name" value="LCP protein"/>
    <property type="match status" value="1"/>
</dbReference>
<evidence type="ECO:0000256" key="1">
    <source>
        <dbReference type="ARBA" id="ARBA00006068"/>
    </source>
</evidence>
<feature type="chain" id="PRO_5046410034" evidence="3">
    <location>
        <begin position="24"/>
        <end position="372"/>
    </location>
</feature>
<dbReference type="Proteomes" id="UP001382727">
    <property type="component" value="Chromosome"/>
</dbReference>
<evidence type="ECO:0000313" key="6">
    <source>
        <dbReference type="Proteomes" id="UP001382727"/>
    </source>
</evidence>
<organism evidence="5 6">
    <name type="scientific">Janibacter alittae</name>
    <dbReference type="NCBI Taxonomy" id="3115209"/>
    <lineage>
        <taxon>Bacteria</taxon>
        <taxon>Bacillati</taxon>
        <taxon>Actinomycetota</taxon>
        <taxon>Actinomycetes</taxon>
        <taxon>Micrococcales</taxon>
        <taxon>Intrasporangiaceae</taxon>
        <taxon>Janibacter</taxon>
    </lineage>
</organism>
<evidence type="ECO:0000256" key="2">
    <source>
        <dbReference type="SAM" id="MobiDB-lite"/>
    </source>
</evidence>
<dbReference type="PROSITE" id="PS51257">
    <property type="entry name" value="PROKAR_LIPOPROTEIN"/>
    <property type="match status" value="1"/>
</dbReference>
<dbReference type="PANTHER" id="PTHR33392:SF6">
    <property type="entry name" value="POLYISOPRENYL-TEICHOIC ACID--PEPTIDOGLYCAN TEICHOIC ACID TRANSFERASE TAGU"/>
    <property type="match status" value="1"/>
</dbReference>
<evidence type="ECO:0000259" key="4">
    <source>
        <dbReference type="Pfam" id="PF03816"/>
    </source>
</evidence>
<dbReference type="InterPro" id="IPR050922">
    <property type="entry name" value="LytR/CpsA/Psr_CW_biosynth"/>
</dbReference>
<protein>
    <submittedName>
        <fullName evidence="5">LCP family protein</fullName>
    </submittedName>
</protein>
<keyword evidence="6" id="KW-1185">Reference proteome</keyword>
<dbReference type="NCBIfam" id="TIGR00350">
    <property type="entry name" value="lytR_cpsA_psr"/>
    <property type="match status" value="1"/>
</dbReference>
<reference evidence="5 6" key="1">
    <citation type="submission" date="2024-02" db="EMBL/GenBank/DDBJ databases">
        <title>Janibacter sp. nov., isolated from gut of marine sandworm.</title>
        <authorList>
            <person name="Kim B."/>
            <person name="Jun M.O."/>
            <person name="Shin N.-R."/>
        </authorList>
    </citation>
    <scope>NUCLEOTIDE SEQUENCE [LARGE SCALE GENOMIC DNA]</scope>
    <source>
        <strain evidence="5 6">A1S7</strain>
    </source>
</reference>
<evidence type="ECO:0000313" key="5">
    <source>
        <dbReference type="EMBL" id="WXB76757.1"/>
    </source>
</evidence>
<sequence>MRPPFARATAVTTVAALTLIACSGAPDEGDEVTSASTSTSTSSTSSSSTTPTPTVQVDGAGKGLTDAVATKYRSQSVTGTAHTGRWRSSKVAVVTSDDDVTLAVRPKGKEWRVVGGWWPSMDQGTDLGEGPRHVLVLGSDARPGEKVTRLRADAVQLLGVDGKGGAGLMGFARDLWVPIPGHGHGKLNAAMVYGGPAAEVGAVSSLSGIDVDGYIVTGFTGFRAIVDELGPLSFDSPDGLDSHLPGGQIPKGETRLGPNEALAYARERKTLPRGDFDRSRHQGMLLLAAAVQARLQGPDSLPEALGVINEYASSDLTATQMLLFTASFYKVNPLKVGHEVAQGPTGMESGQSIVRLGPESRKNLRRFRDGRL</sequence>
<dbReference type="InterPro" id="IPR004474">
    <property type="entry name" value="LytR_CpsA_psr"/>
</dbReference>
<gene>
    <name evidence="5" type="ORF">V1351_01485</name>
</gene>
<dbReference type="Pfam" id="PF03816">
    <property type="entry name" value="LytR_cpsA_psr"/>
    <property type="match status" value="1"/>
</dbReference>
<dbReference type="RefSeq" id="WP_338750054.1">
    <property type="nucleotide sequence ID" value="NZ_CP144913.1"/>
</dbReference>
<name>A0ABZ2MI76_9MICO</name>
<accession>A0ABZ2MI76</accession>
<dbReference type="EMBL" id="CP144913">
    <property type="protein sequence ID" value="WXB76757.1"/>
    <property type="molecule type" value="Genomic_DNA"/>
</dbReference>